<keyword evidence="4" id="KW-1185">Reference proteome</keyword>
<reference evidence="3" key="2">
    <citation type="submission" date="2022-06" db="UniProtKB">
        <authorList>
            <consortium name="EnsemblMetazoa"/>
        </authorList>
    </citation>
    <scope>IDENTIFICATION</scope>
    <source>
        <strain evidence="3">p50T (Dazao)</strain>
    </source>
</reference>
<dbReference type="AlphaFoldDB" id="A0A8R2QYL4"/>
<organism evidence="3 4">
    <name type="scientific">Bombyx mori</name>
    <name type="common">Silk moth</name>
    <dbReference type="NCBI Taxonomy" id="7091"/>
    <lineage>
        <taxon>Eukaryota</taxon>
        <taxon>Metazoa</taxon>
        <taxon>Ecdysozoa</taxon>
        <taxon>Arthropoda</taxon>
        <taxon>Hexapoda</taxon>
        <taxon>Insecta</taxon>
        <taxon>Pterygota</taxon>
        <taxon>Neoptera</taxon>
        <taxon>Endopterygota</taxon>
        <taxon>Lepidoptera</taxon>
        <taxon>Glossata</taxon>
        <taxon>Ditrysia</taxon>
        <taxon>Bombycoidea</taxon>
        <taxon>Bombycidae</taxon>
        <taxon>Bombycinae</taxon>
        <taxon>Bombyx</taxon>
    </lineage>
</organism>
<sequence length="104" mass="11726">MYNGIKPTRLWHLTPRKYFDRMIQDKIEVRNGFTQRSKSEQTKLVALLLSGTLGVAYSYGMFSPEKTLTTIVRPPGACDPPKMQCPNTPAPAPDKDCPLRPCDK</sequence>
<dbReference type="Proteomes" id="UP000005204">
    <property type="component" value="Unassembled WGS sequence"/>
</dbReference>
<evidence type="ECO:0000313" key="3">
    <source>
        <dbReference type="EnsemblMetazoa" id="XP_037868036.1"/>
    </source>
</evidence>
<name>A0A8R2QYL4_BOMMO</name>
<protein>
    <submittedName>
        <fullName evidence="3">Uncharacterized protein</fullName>
    </submittedName>
</protein>
<evidence type="ECO:0000313" key="4">
    <source>
        <dbReference type="Proteomes" id="UP000005204"/>
    </source>
</evidence>
<feature type="transmembrane region" description="Helical" evidence="2">
    <location>
        <begin position="44"/>
        <end position="62"/>
    </location>
</feature>
<keyword evidence="2" id="KW-0472">Membrane</keyword>
<evidence type="ECO:0000256" key="1">
    <source>
        <dbReference type="SAM" id="MobiDB-lite"/>
    </source>
</evidence>
<evidence type="ECO:0000256" key="2">
    <source>
        <dbReference type="SAM" id="Phobius"/>
    </source>
</evidence>
<keyword evidence="2" id="KW-0812">Transmembrane</keyword>
<reference evidence="4" key="1">
    <citation type="journal article" date="2008" name="Insect Biochem. Mol. Biol.">
        <title>The genome of a lepidopteran model insect, the silkworm Bombyx mori.</title>
        <authorList>
            <consortium name="International Silkworm Genome Consortium"/>
        </authorList>
    </citation>
    <scope>NUCLEOTIDE SEQUENCE [LARGE SCALE GENOMIC DNA]</scope>
    <source>
        <strain evidence="4">p50T</strain>
    </source>
</reference>
<feature type="compositionally biased region" description="Basic and acidic residues" evidence="1">
    <location>
        <begin position="93"/>
        <end position="104"/>
    </location>
</feature>
<accession>A0A8R2QYL4</accession>
<keyword evidence="2" id="KW-1133">Transmembrane helix</keyword>
<dbReference type="EnsemblMetazoa" id="XM_038012108.1">
    <property type="protein sequence ID" value="XP_037868036.1"/>
    <property type="gene ID" value="LOC101738226"/>
</dbReference>
<feature type="region of interest" description="Disordered" evidence="1">
    <location>
        <begin position="83"/>
        <end position="104"/>
    </location>
</feature>
<proteinExistence type="predicted"/>